<dbReference type="GO" id="GO:0009279">
    <property type="term" value="C:cell outer membrane"/>
    <property type="evidence" value="ECO:0007669"/>
    <property type="project" value="UniProtKB-SubCell"/>
</dbReference>
<dbReference type="HOGENOM" id="CLU_015553_1_3_10"/>
<sequence>MSMKKIIIYSTCLLLLITSCKKGFLDLAPISDTNTVNFYRTAGDMLNAVNAAYASLQNSGQYNAALYAIGEVASDNTEILDAQSGIDISQIDAFTTITNNGILRTMWNAHYKGILACNAVIDRIPAVDMDETLKARYVSECLFLRSLMYFNMVRTFGDIPLITKEIVDVQEGYAFPRSPKETVYEQIIADLEQSAATLPNSYGSADVGRATAGAARGLLAKVYLTLQRWQEAAEQTKAVMNLGIYQLMPTYEGVFAIANKNNAESLFEVQYKKGGFGLGSPFNNAFAPRLSGQIVTTIGAGGGQNQPTADMANSYEGGDQRRAVSMADGYQQGNQFIAVRYIKKYLDPAPFSAGDADNNWPVLRYADILLMRAEALNELGYTPDGEAFELLNSIRKRAGLASLSSAALGNQESFRAALEHERRVELAFENHRWFDLVRTGRAVEVLRAKGIAIKDHQLLFPIPQEQIDINPDVLKQNPGY</sequence>
<dbReference type="KEGG" id="shg:Sph21_4416"/>
<comment type="similarity">
    <text evidence="2">Belongs to the SusD family.</text>
</comment>
<feature type="domain" description="RagB/SusD" evidence="7">
    <location>
        <begin position="304"/>
        <end position="480"/>
    </location>
</feature>
<keyword evidence="3 6" id="KW-0732">Signal</keyword>
<name>F4CAG5_SPHS2</name>
<dbReference type="Pfam" id="PF14322">
    <property type="entry name" value="SusD-like_3"/>
    <property type="match status" value="1"/>
</dbReference>
<dbReference type="EMBL" id="CP002584">
    <property type="protein sequence ID" value="ADZ80935.1"/>
    <property type="molecule type" value="Genomic_DNA"/>
</dbReference>
<dbReference type="SUPFAM" id="SSF48452">
    <property type="entry name" value="TPR-like"/>
    <property type="match status" value="1"/>
</dbReference>
<evidence type="ECO:0000256" key="1">
    <source>
        <dbReference type="ARBA" id="ARBA00004442"/>
    </source>
</evidence>
<protein>
    <submittedName>
        <fullName evidence="9">RagB/SusD domain-containing protein</fullName>
    </submittedName>
</protein>
<proteinExistence type="inferred from homology"/>
<evidence type="ECO:0000313" key="9">
    <source>
        <dbReference type="EMBL" id="ADZ80935.1"/>
    </source>
</evidence>
<dbReference type="STRING" id="743722.Sph21_4416"/>
<keyword evidence="5" id="KW-0998">Cell outer membrane</keyword>
<feature type="chain" id="PRO_5003307600" evidence="6">
    <location>
        <begin position="23"/>
        <end position="480"/>
    </location>
</feature>
<dbReference type="PATRIC" id="fig|743722.3.peg.4704"/>
<comment type="subcellular location">
    <subcellularLocation>
        <location evidence="1">Cell outer membrane</location>
    </subcellularLocation>
</comment>
<evidence type="ECO:0000256" key="2">
    <source>
        <dbReference type="ARBA" id="ARBA00006275"/>
    </source>
</evidence>
<evidence type="ECO:0000259" key="8">
    <source>
        <dbReference type="Pfam" id="PF14322"/>
    </source>
</evidence>
<dbReference type="AlphaFoldDB" id="F4CAG5"/>
<keyword evidence="4" id="KW-0472">Membrane</keyword>
<feature type="domain" description="SusD-like N-terminal" evidence="8">
    <location>
        <begin position="24"/>
        <end position="224"/>
    </location>
</feature>
<dbReference type="PROSITE" id="PS51257">
    <property type="entry name" value="PROKAR_LIPOPROTEIN"/>
    <property type="match status" value="1"/>
</dbReference>
<feature type="signal peptide" evidence="6">
    <location>
        <begin position="1"/>
        <end position="22"/>
    </location>
</feature>
<dbReference type="eggNOG" id="COG0702">
    <property type="taxonomic scope" value="Bacteria"/>
</dbReference>
<accession>F4CAG5</accession>
<reference evidence="9" key="1">
    <citation type="submission" date="2011-03" db="EMBL/GenBank/DDBJ databases">
        <title>Complete sequence of Sphingobacterium sp. 21.</title>
        <authorList>
            <consortium name="US DOE Joint Genome Institute"/>
            <person name="Lucas S."/>
            <person name="Copeland A."/>
            <person name="Lapidus A."/>
            <person name="Cheng J.-F."/>
            <person name="Goodwin L."/>
            <person name="Pitluck S."/>
            <person name="Davenport K."/>
            <person name="Detter J.C."/>
            <person name="Han C."/>
            <person name="Tapia R."/>
            <person name="Land M."/>
            <person name="Hauser L."/>
            <person name="Kyrpides N."/>
            <person name="Ivanova N."/>
            <person name="Ovchinnikova G."/>
            <person name="Pagani I."/>
            <person name="Siebers A.K."/>
            <person name="Allgaier M."/>
            <person name="Thelen M.P."/>
            <person name="Hugenholtz P."/>
            <person name="Woyke T."/>
        </authorList>
    </citation>
    <scope>NUCLEOTIDE SEQUENCE</scope>
    <source>
        <strain evidence="9">21</strain>
    </source>
</reference>
<dbReference type="InterPro" id="IPR033985">
    <property type="entry name" value="SusD-like_N"/>
</dbReference>
<dbReference type="CDD" id="cd08977">
    <property type="entry name" value="SusD"/>
    <property type="match status" value="1"/>
</dbReference>
<dbReference type="InterPro" id="IPR012944">
    <property type="entry name" value="SusD_RagB_dom"/>
</dbReference>
<evidence type="ECO:0000259" key="7">
    <source>
        <dbReference type="Pfam" id="PF07980"/>
    </source>
</evidence>
<gene>
    <name evidence="9" type="ordered locus">Sph21_4416</name>
</gene>
<evidence type="ECO:0000256" key="4">
    <source>
        <dbReference type="ARBA" id="ARBA00023136"/>
    </source>
</evidence>
<dbReference type="Pfam" id="PF07980">
    <property type="entry name" value="SusD_RagB"/>
    <property type="match status" value="1"/>
</dbReference>
<evidence type="ECO:0000256" key="6">
    <source>
        <dbReference type="SAM" id="SignalP"/>
    </source>
</evidence>
<organism evidence="9">
    <name type="scientific">Sphingobacterium sp. (strain 21)</name>
    <dbReference type="NCBI Taxonomy" id="743722"/>
    <lineage>
        <taxon>Bacteria</taxon>
        <taxon>Pseudomonadati</taxon>
        <taxon>Bacteroidota</taxon>
        <taxon>Sphingobacteriia</taxon>
        <taxon>Sphingobacteriales</taxon>
        <taxon>Sphingobacteriaceae</taxon>
        <taxon>Sphingobacterium</taxon>
    </lineage>
</organism>
<evidence type="ECO:0000256" key="3">
    <source>
        <dbReference type="ARBA" id="ARBA00022729"/>
    </source>
</evidence>
<dbReference type="Gene3D" id="1.25.40.390">
    <property type="match status" value="1"/>
</dbReference>
<dbReference type="InterPro" id="IPR011990">
    <property type="entry name" value="TPR-like_helical_dom_sf"/>
</dbReference>
<dbReference type="OrthoDB" id="993981at2"/>
<evidence type="ECO:0000256" key="5">
    <source>
        <dbReference type="ARBA" id="ARBA00023237"/>
    </source>
</evidence>